<protein>
    <recommendedName>
        <fullName evidence="4">Solute-binding protein family 5 domain-containing protein</fullName>
    </recommendedName>
</protein>
<dbReference type="Pfam" id="PF00496">
    <property type="entry name" value="SBP_bac_5"/>
    <property type="match status" value="1"/>
</dbReference>
<comment type="caution">
    <text evidence="5">The sequence shown here is derived from an EMBL/GenBank/DDBJ whole genome shotgun (WGS) entry which is preliminary data.</text>
</comment>
<evidence type="ECO:0000313" key="6">
    <source>
        <dbReference type="Proteomes" id="UP000176997"/>
    </source>
</evidence>
<feature type="non-terminal residue" evidence="5">
    <location>
        <position position="500"/>
    </location>
</feature>
<evidence type="ECO:0000259" key="4">
    <source>
        <dbReference type="Pfam" id="PF00496"/>
    </source>
</evidence>
<dbReference type="Gene3D" id="3.90.76.10">
    <property type="entry name" value="Dipeptide-binding Protein, Domain 1"/>
    <property type="match status" value="1"/>
</dbReference>
<dbReference type="SUPFAM" id="SSF53850">
    <property type="entry name" value="Periplasmic binding protein-like II"/>
    <property type="match status" value="1"/>
</dbReference>
<dbReference type="Proteomes" id="UP000176997">
    <property type="component" value="Unassembled WGS sequence"/>
</dbReference>
<keyword evidence="3" id="KW-0732">Signal</keyword>
<gene>
    <name evidence="5" type="ORF">A2675_01535</name>
</gene>
<sequence length="500" mass="55029">MVRLFGTRISFRGEHMVDRAFRAFSKTERRVFSTFLIIFLASAALMLAQVNAAYMVTIPAHGGSLSEGIVGAPKFINPLLAVSDADQDLTALVYSGLMRRGPNGTPIPDLAQSYAVSDDGLVYTFVLKHGLVFHDGTPLTSSDVAFTISQSQASTIRSDVRGRWDGVTVETPDAETVRFILKKPYVSFLDNTTLGILPRHIWEKLTSDTFLSSDRNIDAVGSGPYQIDSVARTRDGKGVVSYTLKSFTHFALGKPYIDTITLYFYQDGDAALAALKSGAIESLSSIPPESAQAVSDGMENLVSFPEQRLYGVFFNQTEAPIFAEKAVRNALEQTVDRARIIDQVFHGYATPLSGPIPPGILGYEPDLPPTPLTADEITQAQKAMTAAGWTLDTTKNEFVKKVKKTTTELHFTIATRNIPELKAIAGILKENWEQLGARVDIAYFDEGDLRETVIRPRKYDVLLFGGVFPSESALYSYWHSSQRNDPGYNITMYANSTTDK</sequence>
<accession>A0A1G2S6U7</accession>
<dbReference type="PANTHER" id="PTHR30290">
    <property type="entry name" value="PERIPLASMIC BINDING COMPONENT OF ABC TRANSPORTER"/>
    <property type="match status" value="1"/>
</dbReference>
<dbReference type="InterPro" id="IPR030678">
    <property type="entry name" value="Peptide/Ni-bd"/>
</dbReference>
<dbReference type="GO" id="GO:0015833">
    <property type="term" value="P:peptide transport"/>
    <property type="evidence" value="ECO:0007669"/>
    <property type="project" value="TreeGrafter"/>
</dbReference>
<proteinExistence type="inferred from homology"/>
<dbReference type="GO" id="GO:0043190">
    <property type="term" value="C:ATP-binding cassette (ABC) transporter complex"/>
    <property type="evidence" value="ECO:0007669"/>
    <property type="project" value="InterPro"/>
</dbReference>
<dbReference type="AlphaFoldDB" id="A0A1G2S6U7"/>
<evidence type="ECO:0000313" key="5">
    <source>
        <dbReference type="EMBL" id="OHA80419.1"/>
    </source>
</evidence>
<evidence type="ECO:0000256" key="3">
    <source>
        <dbReference type="ARBA" id="ARBA00022729"/>
    </source>
</evidence>
<dbReference type="GO" id="GO:0042597">
    <property type="term" value="C:periplasmic space"/>
    <property type="evidence" value="ECO:0007669"/>
    <property type="project" value="UniProtKB-ARBA"/>
</dbReference>
<dbReference type="Gene3D" id="3.10.105.10">
    <property type="entry name" value="Dipeptide-binding Protein, Domain 3"/>
    <property type="match status" value="1"/>
</dbReference>
<keyword evidence="2" id="KW-0813">Transport</keyword>
<dbReference type="Gene3D" id="3.40.190.10">
    <property type="entry name" value="Periplasmic binding protein-like II"/>
    <property type="match status" value="1"/>
</dbReference>
<dbReference type="InterPro" id="IPR039424">
    <property type="entry name" value="SBP_5"/>
</dbReference>
<dbReference type="GO" id="GO:1904680">
    <property type="term" value="F:peptide transmembrane transporter activity"/>
    <property type="evidence" value="ECO:0007669"/>
    <property type="project" value="TreeGrafter"/>
</dbReference>
<dbReference type="EMBL" id="MHUS01000024">
    <property type="protein sequence ID" value="OHA80419.1"/>
    <property type="molecule type" value="Genomic_DNA"/>
</dbReference>
<feature type="domain" description="Solute-binding protein family 5" evidence="4">
    <location>
        <begin position="105"/>
        <end position="481"/>
    </location>
</feature>
<dbReference type="PIRSF" id="PIRSF002741">
    <property type="entry name" value="MppA"/>
    <property type="match status" value="1"/>
</dbReference>
<name>A0A1G2S6U7_9BACT</name>
<evidence type="ECO:0000256" key="2">
    <source>
        <dbReference type="ARBA" id="ARBA00022448"/>
    </source>
</evidence>
<comment type="similarity">
    <text evidence="1">Belongs to the bacterial solute-binding protein 5 family.</text>
</comment>
<organism evidence="5 6">
    <name type="scientific">Candidatus Yonathbacteria bacterium RIFCSPHIGHO2_01_FULL_51_10</name>
    <dbReference type="NCBI Taxonomy" id="1802723"/>
    <lineage>
        <taxon>Bacteria</taxon>
        <taxon>Candidatus Yonathiibacteriota</taxon>
    </lineage>
</organism>
<dbReference type="STRING" id="1802723.A2675_01535"/>
<evidence type="ECO:0000256" key="1">
    <source>
        <dbReference type="ARBA" id="ARBA00005695"/>
    </source>
</evidence>
<reference evidence="5 6" key="1">
    <citation type="journal article" date="2016" name="Nat. Commun.">
        <title>Thousands of microbial genomes shed light on interconnected biogeochemical processes in an aquifer system.</title>
        <authorList>
            <person name="Anantharaman K."/>
            <person name="Brown C.T."/>
            <person name="Hug L.A."/>
            <person name="Sharon I."/>
            <person name="Castelle C.J."/>
            <person name="Probst A.J."/>
            <person name="Thomas B.C."/>
            <person name="Singh A."/>
            <person name="Wilkins M.J."/>
            <person name="Karaoz U."/>
            <person name="Brodie E.L."/>
            <person name="Williams K.H."/>
            <person name="Hubbard S.S."/>
            <person name="Banfield J.F."/>
        </authorList>
    </citation>
    <scope>NUCLEOTIDE SEQUENCE [LARGE SCALE GENOMIC DNA]</scope>
</reference>
<dbReference type="InterPro" id="IPR000914">
    <property type="entry name" value="SBP_5_dom"/>
</dbReference>
<dbReference type="PANTHER" id="PTHR30290:SF9">
    <property type="entry name" value="OLIGOPEPTIDE-BINDING PROTEIN APPA"/>
    <property type="match status" value="1"/>
</dbReference>